<keyword evidence="6" id="KW-1185">Reference proteome</keyword>
<evidence type="ECO:0000256" key="1">
    <source>
        <dbReference type="ARBA" id="ARBA00022676"/>
    </source>
</evidence>
<protein>
    <submittedName>
        <fullName evidence="5">Glycosyltransferase family 4 protein</fullName>
    </submittedName>
</protein>
<gene>
    <name evidence="5" type="ORF">ACFFJK_11135</name>
</gene>
<dbReference type="PANTHER" id="PTHR12526">
    <property type="entry name" value="GLYCOSYLTRANSFERASE"/>
    <property type="match status" value="1"/>
</dbReference>
<proteinExistence type="predicted"/>
<dbReference type="InterPro" id="IPR001296">
    <property type="entry name" value="Glyco_trans_1"/>
</dbReference>
<organism evidence="5 6">
    <name type="scientific">Massilia consociata</name>
    <dbReference type="NCBI Taxonomy" id="760117"/>
    <lineage>
        <taxon>Bacteria</taxon>
        <taxon>Pseudomonadati</taxon>
        <taxon>Pseudomonadota</taxon>
        <taxon>Betaproteobacteria</taxon>
        <taxon>Burkholderiales</taxon>
        <taxon>Oxalobacteraceae</taxon>
        <taxon>Telluria group</taxon>
        <taxon>Massilia</taxon>
    </lineage>
</organism>
<dbReference type="Gene3D" id="3.40.50.2000">
    <property type="entry name" value="Glycogen Phosphorylase B"/>
    <property type="match status" value="2"/>
</dbReference>
<evidence type="ECO:0000259" key="3">
    <source>
        <dbReference type="Pfam" id="PF00534"/>
    </source>
</evidence>
<dbReference type="InterPro" id="IPR028098">
    <property type="entry name" value="Glyco_trans_4-like_N"/>
</dbReference>
<feature type="domain" description="Glycosyl transferase family 1" evidence="3">
    <location>
        <begin position="190"/>
        <end position="344"/>
    </location>
</feature>
<keyword evidence="2" id="KW-0808">Transferase</keyword>
<dbReference type="SUPFAM" id="SSF53756">
    <property type="entry name" value="UDP-Glycosyltransferase/glycogen phosphorylase"/>
    <property type="match status" value="1"/>
</dbReference>
<evidence type="ECO:0000259" key="4">
    <source>
        <dbReference type="Pfam" id="PF13579"/>
    </source>
</evidence>
<comment type="caution">
    <text evidence="5">The sequence shown here is derived from an EMBL/GenBank/DDBJ whole genome shotgun (WGS) entry which is preliminary data.</text>
</comment>
<keyword evidence="1" id="KW-0328">Glycosyltransferase</keyword>
<evidence type="ECO:0000256" key="2">
    <source>
        <dbReference type="ARBA" id="ARBA00022679"/>
    </source>
</evidence>
<feature type="domain" description="Glycosyltransferase subfamily 4-like N-terminal" evidence="4">
    <location>
        <begin position="21"/>
        <end position="162"/>
    </location>
</feature>
<dbReference type="Pfam" id="PF13579">
    <property type="entry name" value="Glyco_trans_4_4"/>
    <property type="match status" value="1"/>
</dbReference>
<sequence length="391" mass="43247">MPRIVHMTSAHPRFDTRIFVKQCRSLASHGHDVALVVADGAGDACRDGVRIVDVGRPAGRRDRMLRVTRRVARAALALDADVYQLHDPELIPAGLWLKRAGRHVVFDAHEDVPTQLLDKPYLSPRTARMLSQAFRHLERFACRRFDGILAATPIIRSRLAAYNPLTLDVNNFPRIEEFPPPATGNLIRDRVCYVGSISAIRGIRELVKACALLRTPVRLALAGSFAEPALETEVAAYPGWQRVDALGHLDRSGVAHVMAQAFAGLVTLQPTASYREALPVKMFEYMAAGIPVIASDFPLWRDIVEGSGCGLCVDPCDPAAIAGAIDHLAAHPVLARQMGENGRRAVLERYNWENESDKLIAFYADIFAAQRSRTIYSTRHGFAKHKMHSID</sequence>
<dbReference type="PANTHER" id="PTHR12526:SF629">
    <property type="entry name" value="TEICHURONIC ACID BIOSYNTHESIS GLYCOSYLTRANSFERASE TUAH-RELATED"/>
    <property type="match status" value="1"/>
</dbReference>
<evidence type="ECO:0000313" key="6">
    <source>
        <dbReference type="Proteomes" id="UP001589773"/>
    </source>
</evidence>
<dbReference type="Proteomes" id="UP001589773">
    <property type="component" value="Unassembled WGS sequence"/>
</dbReference>
<reference evidence="5 6" key="1">
    <citation type="submission" date="2024-09" db="EMBL/GenBank/DDBJ databases">
        <authorList>
            <person name="Sun Q."/>
            <person name="Mori K."/>
        </authorList>
    </citation>
    <scope>NUCLEOTIDE SEQUENCE [LARGE SCALE GENOMIC DNA]</scope>
    <source>
        <strain evidence="5 6">CCM 7792</strain>
    </source>
</reference>
<dbReference type="CDD" id="cd03794">
    <property type="entry name" value="GT4_WbuB-like"/>
    <property type="match status" value="1"/>
</dbReference>
<dbReference type="RefSeq" id="WP_379679207.1">
    <property type="nucleotide sequence ID" value="NZ_JBHLWP010000011.1"/>
</dbReference>
<name>A0ABV6FFY2_9BURK</name>
<dbReference type="Pfam" id="PF00534">
    <property type="entry name" value="Glycos_transf_1"/>
    <property type="match status" value="1"/>
</dbReference>
<dbReference type="EMBL" id="JBHLWP010000011">
    <property type="protein sequence ID" value="MFC0252443.1"/>
    <property type="molecule type" value="Genomic_DNA"/>
</dbReference>
<accession>A0ABV6FFY2</accession>
<evidence type="ECO:0000313" key="5">
    <source>
        <dbReference type="EMBL" id="MFC0252443.1"/>
    </source>
</evidence>